<dbReference type="AlphaFoldDB" id="A0A7G2CFE5"/>
<dbReference type="VEuPathDB" id="TriTrypDB:ADEAN_000574700"/>
<gene>
    <name evidence="2" type="ORF">ADEAN_000574700</name>
</gene>
<feature type="region of interest" description="Disordered" evidence="1">
    <location>
        <begin position="18"/>
        <end position="55"/>
    </location>
</feature>
<accession>A0A7G2CFE5</accession>
<evidence type="ECO:0000313" key="2">
    <source>
        <dbReference type="EMBL" id="CAD2218259.1"/>
    </source>
</evidence>
<evidence type="ECO:0000256" key="1">
    <source>
        <dbReference type="SAM" id="MobiDB-lite"/>
    </source>
</evidence>
<proteinExistence type="predicted"/>
<dbReference type="Proteomes" id="UP000515908">
    <property type="component" value="Chromosome 10"/>
</dbReference>
<organism evidence="2 3">
    <name type="scientific">Angomonas deanei</name>
    <dbReference type="NCBI Taxonomy" id="59799"/>
    <lineage>
        <taxon>Eukaryota</taxon>
        <taxon>Discoba</taxon>
        <taxon>Euglenozoa</taxon>
        <taxon>Kinetoplastea</taxon>
        <taxon>Metakinetoplastina</taxon>
        <taxon>Trypanosomatida</taxon>
        <taxon>Trypanosomatidae</taxon>
        <taxon>Strigomonadinae</taxon>
        <taxon>Angomonas</taxon>
    </lineage>
</organism>
<keyword evidence="3" id="KW-1185">Reference proteome</keyword>
<dbReference type="EMBL" id="LR877154">
    <property type="protein sequence ID" value="CAD2218259.1"/>
    <property type="molecule type" value="Genomic_DNA"/>
</dbReference>
<feature type="compositionally biased region" description="Basic and acidic residues" evidence="1">
    <location>
        <begin position="80"/>
        <end position="94"/>
    </location>
</feature>
<reference evidence="2 3" key="1">
    <citation type="submission" date="2020-08" db="EMBL/GenBank/DDBJ databases">
        <authorList>
            <person name="Newling K."/>
            <person name="Davey J."/>
            <person name="Forrester S."/>
        </authorList>
    </citation>
    <scope>NUCLEOTIDE SEQUENCE [LARGE SCALE GENOMIC DNA]</scope>
    <source>
        <strain evidence="3">Crithidia deanei Carvalho (ATCC PRA-265)</strain>
    </source>
</reference>
<protein>
    <submittedName>
        <fullName evidence="2">Uncharacterized protein</fullName>
    </submittedName>
</protein>
<name>A0A7G2CFE5_9TRYP</name>
<sequence length="199" mass="22415">MVDFVKRCDAALERAKKAIEKSEAQTEHFSQLEEEQSARRKSVSPGAVSPLPRESWSTRLASPFRAVLSRTRSPLPPSVRVDRPSSSPRRESSKTVRKSVRFAEEVEDEEEDSKRPRLEDSIVLPPAPPPSEVSAAEPSITAEEHREMVVFIKENNVKKCLSAYKKDDLIHFLRGEGVREVDESLPKKKLLEEAKALVS</sequence>
<evidence type="ECO:0000313" key="3">
    <source>
        <dbReference type="Proteomes" id="UP000515908"/>
    </source>
</evidence>
<feature type="region of interest" description="Disordered" evidence="1">
    <location>
        <begin position="68"/>
        <end position="140"/>
    </location>
</feature>